<proteinExistence type="predicted"/>
<feature type="coiled-coil region" evidence="1">
    <location>
        <begin position="244"/>
        <end position="327"/>
    </location>
</feature>
<feature type="coiled-coil region" evidence="1">
    <location>
        <begin position="169"/>
        <end position="217"/>
    </location>
</feature>
<organism evidence="2 3">
    <name type="scientific">Parabacteroides goldsteinii</name>
    <dbReference type="NCBI Taxonomy" id="328812"/>
    <lineage>
        <taxon>Bacteria</taxon>
        <taxon>Pseudomonadati</taxon>
        <taxon>Bacteroidota</taxon>
        <taxon>Bacteroidia</taxon>
        <taxon>Bacteroidales</taxon>
        <taxon>Tannerellaceae</taxon>
        <taxon>Parabacteroides</taxon>
    </lineage>
</organism>
<protein>
    <submittedName>
        <fullName evidence="2">Mobilization protein</fullName>
    </submittedName>
</protein>
<keyword evidence="1" id="KW-0175">Coiled coil</keyword>
<reference evidence="2 3" key="1">
    <citation type="submission" date="2015-06" db="EMBL/GenBank/DDBJ databases">
        <title>Draft Genome Sequence of Parabacteroides goldsteinii with Putative Novel Metallo-Beta-Lactamases Isolated from a Blood Culture from a Human Patient.</title>
        <authorList>
            <person name="Krogh T.J."/>
            <person name="Agergaard C.N."/>
            <person name="Moller-Jensen J."/>
            <person name="Justesen U.S."/>
        </authorList>
    </citation>
    <scope>NUCLEOTIDE SEQUENCE [LARGE SCALE GENOMIC DNA]</scope>
    <source>
        <strain evidence="2 3">910340</strain>
    </source>
</reference>
<evidence type="ECO:0000313" key="3">
    <source>
        <dbReference type="Proteomes" id="UP000036166"/>
    </source>
</evidence>
<accession>A0A0J6F793</accession>
<sequence length="367" mass="42114">MGATSIHVQAVKPGSEIHNFREKELDYVRPELSHLNESWVGDSISHRLESAKQRYLDTVGQKMQAKAAPIREGVIVIKQETTMQELQQFATVCKERFGIEAFQIHIHKDEGYMNAKQWTPNLHAHVVFDWTQPNGKSVRLSRDDMAELQTIASETLGMERGVSSDRKHLSAMQYKTECAKEQLQELSNDISSALDKHKDVQNQLLQLQKELRSIETKKNVQKLISKASEKFYGLIGKTVNDREKDALKAKVKALEGENEQLSDRLGKAILEKEQNGTKAFKAENDKEYYRQQMDNARTTSNRLRTENQELKTETKELKKELGKMKDLFNSEQLEALRHHFPNISKAMEEGKDLLKQITRSRGFGMGM</sequence>
<gene>
    <name evidence="2" type="ORF">ACM15_26745</name>
</gene>
<dbReference type="AlphaFoldDB" id="A0A0J6F793"/>
<dbReference type="RefSeq" id="WP_007219893.1">
    <property type="nucleotide sequence ID" value="NZ_JBDGCX010000094.1"/>
</dbReference>
<dbReference type="PATRIC" id="fig|328812.4.peg.1632"/>
<evidence type="ECO:0000313" key="2">
    <source>
        <dbReference type="EMBL" id="KMM30662.1"/>
    </source>
</evidence>
<dbReference type="CDD" id="cd17242">
    <property type="entry name" value="MobM_relaxase"/>
    <property type="match status" value="1"/>
</dbReference>
<evidence type="ECO:0000256" key="1">
    <source>
        <dbReference type="SAM" id="Coils"/>
    </source>
</evidence>
<dbReference type="EMBL" id="LFJV01000175">
    <property type="protein sequence ID" value="KMM30662.1"/>
    <property type="molecule type" value="Genomic_DNA"/>
</dbReference>
<name>A0A0J6F793_9BACT</name>
<comment type="caution">
    <text evidence="2">The sequence shown here is derived from an EMBL/GenBank/DDBJ whole genome shotgun (WGS) entry which is preliminary data.</text>
</comment>
<dbReference type="Proteomes" id="UP000036166">
    <property type="component" value="Unassembled WGS sequence"/>
</dbReference>